<dbReference type="EnsemblPlants" id="TuG1812S0001579700.01.T01">
    <property type="protein sequence ID" value="TuG1812S0001579700.01.T01.s_cds33260"/>
    <property type="gene ID" value="TuG1812S0001579700.01"/>
</dbReference>
<keyword evidence="4" id="KW-1185">Reference proteome</keyword>
<keyword evidence="1" id="KW-1133">Transmembrane helix</keyword>
<protein>
    <submittedName>
        <fullName evidence="3">Uncharacterized protein</fullName>
    </submittedName>
</protein>
<feature type="chain" id="PRO_5035937967" evidence="2">
    <location>
        <begin position="33"/>
        <end position="132"/>
    </location>
</feature>
<evidence type="ECO:0000256" key="2">
    <source>
        <dbReference type="SAM" id="SignalP"/>
    </source>
</evidence>
<keyword evidence="1" id="KW-0812">Transmembrane</keyword>
<feature type="signal peptide" evidence="2">
    <location>
        <begin position="1"/>
        <end position="32"/>
    </location>
</feature>
<organism evidence="3 4">
    <name type="scientific">Triticum urartu</name>
    <name type="common">Red wild einkorn</name>
    <name type="synonym">Crithodium urartu</name>
    <dbReference type="NCBI Taxonomy" id="4572"/>
    <lineage>
        <taxon>Eukaryota</taxon>
        <taxon>Viridiplantae</taxon>
        <taxon>Streptophyta</taxon>
        <taxon>Embryophyta</taxon>
        <taxon>Tracheophyta</taxon>
        <taxon>Spermatophyta</taxon>
        <taxon>Magnoliopsida</taxon>
        <taxon>Liliopsida</taxon>
        <taxon>Poales</taxon>
        <taxon>Poaceae</taxon>
        <taxon>BOP clade</taxon>
        <taxon>Pooideae</taxon>
        <taxon>Triticodae</taxon>
        <taxon>Triticeae</taxon>
        <taxon>Triticinae</taxon>
        <taxon>Triticum</taxon>
    </lineage>
</organism>
<keyword evidence="1" id="KW-0472">Membrane</keyword>
<name>A0A8R7R985_TRIUA</name>
<evidence type="ECO:0000256" key="1">
    <source>
        <dbReference type="SAM" id="Phobius"/>
    </source>
</evidence>
<reference evidence="3" key="2">
    <citation type="submission" date="2022-06" db="UniProtKB">
        <authorList>
            <consortium name="EnsemblPlants"/>
        </authorList>
    </citation>
    <scope>IDENTIFICATION</scope>
</reference>
<evidence type="ECO:0000313" key="3">
    <source>
        <dbReference type="EnsemblPlants" id="TuG1812S0001579700.01.T01.s_cds33260"/>
    </source>
</evidence>
<dbReference type="Proteomes" id="UP000015106">
    <property type="component" value="Unassembled WGS sequence"/>
</dbReference>
<proteinExistence type="predicted"/>
<sequence length="132" mass="14200">MEGSRGRWRWGGRRRSMLMVALALCFVVAVVSLCCCARPRACSASACSGRSTVAVLRSGNELSLRFAPPCGCSPRFGKLFGSFPLIVCFALVRACCATSHLFCVFSMEVYVSFSPSLLLLMLVLSACNKTGV</sequence>
<accession>A0A8R7R985</accession>
<feature type="transmembrane region" description="Helical" evidence="1">
    <location>
        <begin position="109"/>
        <end position="126"/>
    </location>
</feature>
<reference evidence="4" key="1">
    <citation type="journal article" date="2013" name="Nature">
        <title>Draft genome of the wheat A-genome progenitor Triticum urartu.</title>
        <authorList>
            <person name="Ling H.Q."/>
            <person name="Zhao S."/>
            <person name="Liu D."/>
            <person name="Wang J."/>
            <person name="Sun H."/>
            <person name="Zhang C."/>
            <person name="Fan H."/>
            <person name="Li D."/>
            <person name="Dong L."/>
            <person name="Tao Y."/>
            <person name="Gao C."/>
            <person name="Wu H."/>
            <person name="Li Y."/>
            <person name="Cui Y."/>
            <person name="Guo X."/>
            <person name="Zheng S."/>
            <person name="Wang B."/>
            <person name="Yu K."/>
            <person name="Liang Q."/>
            <person name="Yang W."/>
            <person name="Lou X."/>
            <person name="Chen J."/>
            <person name="Feng M."/>
            <person name="Jian J."/>
            <person name="Zhang X."/>
            <person name="Luo G."/>
            <person name="Jiang Y."/>
            <person name="Liu J."/>
            <person name="Wang Z."/>
            <person name="Sha Y."/>
            <person name="Zhang B."/>
            <person name="Wu H."/>
            <person name="Tang D."/>
            <person name="Shen Q."/>
            <person name="Xue P."/>
            <person name="Zou S."/>
            <person name="Wang X."/>
            <person name="Liu X."/>
            <person name="Wang F."/>
            <person name="Yang Y."/>
            <person name="An X."/>
            <person name="Dong Z."/>
            <person name="Zhang K."/>
            <person name="Zhang X."/>
            <person name="Luo M.C."/>
            <person name="Dvorak J."/>
            <person name="Tong Y."/>
            <person name="Wang J."/>
            <person name="Yang H."/>
            <person name="Li Z."/>
            <person name="Wang D."/>
            <person name="Zhang A."/>
            <person name="Wang J."/>
        </authorList>
    </citation>
    <scope>NUCLEOTIDE SEQUENCE</scope>
    <source>
        <strain evidence="4">cv. G1812</strain>
    </source>
</reference>
<dbReference type="Gramene" id="TuG1812S0001579700.01.T01">
    <property type="protein sequence ID" value="TuG1812S0001579700.01.T01.s_cds33260"/>
    <property type="gene ID" value="TuG1812S0001579700.01"/>
</dbReference>
<dbReference type="AlphaFoldDB" id="A0A8R7R985"/>
<keyword evidence="2" id="KW-0732">Signal</keyword>
<evidence type="ECO:0000313" key="4">
    <source>
        <dbReference type="Proteomes" id="UP000015106"/>
    </source>
</evidence>